<evidence type="ECO:0000313" key="5">
    <source>
        <dbReference type="Proteomes" id="UP001558613"/>
    </source>
</evidence>
<accession>A0ABR3NE92</accession>
<dbReference type="EMBL" id="JAYMGO010000005">
    <property type="protein sequence ID" value="KAL1275033.1"/>
    <property type="molecule type" value="Genomic_DNA"/>
</dbReference>
<dbReference type="InterPro" id="IPR034629">
    <property type="entry name" value="PTCD2"/>
</dbReference>
<evidence type="ECO:0008006" key="6">
    <source>
        <dbReference type="Google" id="ProtNLM"/>
    </source>
</evidence>
<name>A0ABR3NE92_9TELE</name>
<comment type="subcellular location">
    <subcellularLocation>
        <location evidence="1">Mitochondrion</location>
    </subcellularLocation>
</comment>
<dbReference type="InterPro" id="IPR011990">
    <property type="entry name" value="TPR-like_helical_dom_sf"/>
</dbReference>
<proteinExistence type="predicted"/>
<gene>
    <name evidence="4" type="ORF">QQF64_027847</name>
</gene>
<dbReference type="Proteomes" id="UP001558613">
    <property type="component" value="Unassembled WGS sequence"/>
</dbReference>
<evidence type="ECO:0000256" key="3">
    <source>
        <dbReference type="SAM" id="MobiDB-lite"/>
    </source>
</evidence>
<evidence type="ECO:0000256" key="2">
    <source>
        <dbReference type="ARBA" id="ARBA00022664"/>
    </source>
</evidence>
<reference evidence="4 5" key="1">
    <citation type="submission" date="2023-09" db="EMBL/GenBank/DDBJ databases">
        <authorList>
            <person name="Wang M."/>
        </authorList>
    </citation>
    <scope>NUCLEOTIDE SEQUENCE [LARGE SCALE GENOMIC DNA]</scope>
    <source>
        <strain evidence="4">GT-2023</strain>
        <tissue evidence="4">Liver</tissue>
    </source>
</reference>
<dbReference type="PANTHER" id="PTHR14700">
    <property type="entry name" value="PENTATRICOPEPTIDE REPEAT-CONTAINING PROTEIN 2, MITOCHONDRIAL"/>
    <property type="match status" value="1"/>
</dbReference>
<dbReference type="PANTHER" id="PTHR14700:SF0">
    <property type="entry name" value="PENTATRICOPEPTIDE REPEAT-CONTAINING PROTEIN 2, MITOCHONDRIAL"/>
    <property type="match status" value="1"/>
</dbReference>
<evidence type="ECO:0000256" key="1">
    <source>
        <dbReference type="ARBA" id="ARBA00004173"/>
    </source>
</evidence>
<feature type="compositionally biased region" description="Polar residues" evidence="3">
    <location>
        <begin position="387"/>
        <end position="397"/>
    </location>
</feature>
<dbReference type="Pfam" id="PF10037">
    <property type="entry name" value="MRP-S27"/>
    <property type="match status" value="1"/>
</dbReference>
<sequence length="437" mass="49449">MALRGLNACARIMLTDSSRAAVLRGAIKSDCLKCRHGAKRYLLSEDVVKLQDFQQRKLAVAHQVSGSKGYYFDTVNQKMEKRQLILKNELKILLYLCQSAEDVFMARNAMYRYHEENRNMAFGEFKFGPLFMRLCYEMGLEELGARTLKDPALKGFFSDSTSFNIAIDMLFTKKCYKSGLEVVGEMKKQGVPFNKDTFMLAFATCYKLNTSKSYHICLTLLEDGQTKGNLIPRHAYCFATALALKQNDIERAQAFYSQIMSTDSWLCQNLRVLILAMKGSMKEAVSALTTALVSKTPVFVKKPEFSQEVINVLRSKSAGGLWEGKVEQVVRRLEEADQITKRTIDDFLCHTPSRRRRPLGILEQERRTRRTLQSTLLFITKRGVSPASPSSDSTGARTRTVPHRGLSLSMCGDPDQTESIGLSQRRLLHLPLDNNLS</sequence>
<organism evidence="4 5">
    <name type="scientific">Cirrhinus molitorella</name>
    <name type="common">mud carp</name>
    <dbReference type="NCBI Taxonomy" id="172907"/>
    <lineage>
        <taxon>Eukaryota</taxon>
        <taxon>Metazoa</taxon>
        <taxon>Chordata</taxon>
        <taxon>Craniata</taxon>
        <taxon>Vertebrata</taxon>
        <taxon>Euteleostomi</taxon>
        <taxon>Actinopterygii</taxon>
        <taxon>Neopterygii</taxon>
        <taxon>Teleostei</taxon>
        <taxon>Ostariophysi</taxon>
        <taxon>Cypriniformes</taxon>
        <taxon>Cyprinidae</taxon>
        <taxon>Labeoninae</taxon>
        <taxon>Labeonini</taxon>
        <taxon>Cirrhinus</taxon>
    </lineage>
</organism>
<dbReference type="Gene3D" id="1.25.40.10">
    <property type="entry name" value="Tetratricopeptide repeat domain"/>
    <property type="match status" value="1"/>
</dbReference>
<keyword evidence="2" id="KW-0507">mRNA processing</keyword>
<dbReference type="InterPro" id="IPR034913">
    <property type="entry name" value="mS27/PTCD2"/>
</dbReference>
<feature type="region of interest" description="Disordered" evidence="3">
    <location>
        <begin position="383"/>
        <end position="417"/>
    </location>
</feature>
<keyword evidence="5" id="KW-1185">Reference proteome</keyword>
<evidence type="ECO:0000313" key="4">
    <source>
        <dbReference type="EMBL" id="KAL1275033.1"/>
    </source>
</evidence>
<comment type="caution">
    <text evidence="4">The sequence shown here is derived from an EMBL/GenBank/DDBJ whole genome shotgun (WGS) entry which is preliminary data.</text>
</comment>
<protein>
    <recommendedName>
        <fullName evidence="6">Pentatricopeptide repeat-containing protein 2, mitochondrial</fullName>
    </recommendedName>
</protein>